<organism evidence="1 2">
    <name type="scientific">Leucobacter iarius</name>
    <dbReference type="NCBI Taxonomy" id="333963"/>
    <lineage>
        <taxon>Bacteria</taxon>
        <taxon>Bacillati</taxon>
        <taxon>Actinomycetota</taxon>
        <taxon>Actinomycetes</taxon>
        <taxon>Micrococcales</taxon>
        <taxon>Microbacteriaceae</taxon>
        <taxon>Leucobacter</taxon>
    </lineage>
</organism>
<sequence>MLIVLVAGVIGLVRISNEVKGSYAIEYGDAISAEDYSAMVRAVVSETGNSDVFAVAIEHVEAAASDTKIPERTVSVTTGPTTSHPFGASWEWRGGALRLVGALGSDDVPAGDGVFALGSVSPETLNAVDRRVRATMPHGVTQATLTVQRHGDAPVIRVSARNRGTDDKVDARATAAGRIIDGTVCLATDHPRGQPVRHSCRAVE</sequence>
<proteinExistence type="predicted"/>
<dbReference type="Proteomes" id="UP001500851">
    <property type="component" value="Unassembled WGS sequence"/>
</dbReference>
<keyword evidence="2" id="KW-1185">Reference proteome</keyword>
<evidence type="ECO:0008006" key="3">
    <source>
        <dbReference type="Google" id="ProtNLM"/>
    </source>
</evidence>
<accession>A0ABP4XRE1</accession>
<gene>
    <name evidence="1" type="ORF">GCM10009768_21020</name>
</gene>
<evidence type="ECO:0000313" key="2">
    <source>
        <dbReference type="Proteomes" id="UP001500851"/>
    </source>
</evidence>
<name>A0ABP4XRE1_9MICO</name>
<reference evidence="2" key="1">
    <citation type="journal article" date="2019" name="Int. J. Syst. Evol. Microbiol.">
        <title>The Global Catalogue of Microorganisms (GCM) 10K type strain sequencing project: providing services to taxonomists for standard genome sequencing and annotation.</title>
        <authorList>
            <consortium name="The Broad Institute Genomics Platform"/>
            <consortium name="The Broad Institute Genome Sequencing Center for Infectious Disease"/>
            <person name="Wu L."/>
            <person name="Ma J."/>
        </authorList>
    </citation>
    <scope>NUCLEOTIDE SEQUENCE [LARGE SCALE GENOMIC DNA]</scope>
    <source>
        <strain evidence="2">JCM 14736</strain>
    </source>
</reference>
<comment type="caution">
    <text evidence="1">The sequence shown here is derived from an EMBL/GenBank/DDBJ whole genome shotgun (WGS) entry which is preliminary data.</text>
</comment>
<protein>
    <recommendedName>
        <fullName evidence="3">SAF domain-containing protein</fullName>
    </recommendedName>
</protein>
<evidence type="ECO:0000313" key="1">
    <source>
        <dbReference type="EMBL" id="GAA1791850.1"/>
    </source>
</evidence>
<dbReference type="EMBL" id="BAAAOB010000002">
    <property type="protein sequence ID" value="GAA1791850.1"/>
    <property type="molecule type" value="Genomic_DNA"/>
</dbReference>